<dbReference type="PANTHER" id="PTHR30537">
    <property type="entry name" value="HTH-TYPE TRANSCRIPTIONAL REGULATOR"/>
    <property type="match status" value="1"/>
</dbReference>
<evidence type="ECO:0000256" key="4">
    <source>
        <dbReference type="ARBA" id="ARBA00023163"/>
    </source>
</evidence>
<reference evidence="6 7" key="1">
    <citation type="submission" date="2018-05" db="EMBL/GenBank/DDBJ databases">
        <title>Pararhodobacter marina sp. nov., isolated from deep-sea water of the Indian Ocean.</title>
        <authorList>
            <person name="Lai Q.Sr."/>
            <person name="Liu X."/>
            <person name="Shao Z."/>
        </authorList>
    </citation>
    <scope>NUCLEOTIDE SEQUENCE [LARGE SCALE GENOMIC DNA]</scope>
    <source>
        <strain evidence="6 7">CIC4N-9</strain>
    </source>
</reference>
<dbReference type="GO" id="GO:0043565">
    <property type="term" value="F:sequence-specific DNA binding"/>
    <property type="evidence" value="ECO:0007669"/>
    <property type="project" value="TreeGrafter"/>
</dbReference>
<dbReference type="InterPro" id="IPR058163">
    <property type="entry name" value="LysR-type_TF_proteobact-type"/>
</dbReference>
<dbReference type="Pfam" id="PF00126">
    <property type="entry name" value="HTH_1"/>
    <property type="match status" value="2"/>
</dbReference>
<dbReference type="PANTHER" id="PTHR30537:SF74">
    <property type="entry name" value="HTH-TYPE TRANSCRIPTIONAL REGULATOR TRPI"/>
    <property type="match status" value="1"/>
</dbReference>
<dbReference type="Gene3D" id="1.10.10.10">
    <property type="entry name" value="Winged helix-like DNA-binding domain superfamily/Winged helix DNA-binding domain"/>
    <property type="match status" value="2"/>
</dbReference>
<dbReference type="AlphaFoldDB" id="A0A2U2C9T1"/>
<gene>
    <name evidence="6" type="ORF">C4N9_11540</name>
</gene>
<dbReference type="SUPFAM" id="SSF46785">
    <property type="entry name" value="Winged helix' DNA-binding domain"/>
    <property type="match status" value="2"/>
</dbReference>
<dbReference type="GeneID" id="94365525"/>
<dbReference type="OrthoDB" id="9813056at2"/>
<keyword evidence="4" id="KW-0804">Transcription</keyword>
<organism evidence="6 7">
    <name type="scientific">Pararhodobacter marinus</name>
    <dbReference type="NCBI Taxonomy" id="2184063"/>
    <lineage>
        <taxon>Bacteria</taxon>
        <taxon>Pseudomonadati</taxon>
        <taxon>Pseudomonadota</taxon>
        <taxon>Alphaproteobacteria</taxon>
        <taxon>Rhodobacterales</taxon>
        <taxon>Paracoccaceae</taxon>
        <taxon>Pararhodobacter</taxon>
    </lineage>
</organism>
<evidence type="ECO:0000256" key="3">
    <source>
        <dbReference type="ARBA" id="ARBA00023125"/>
    </source>
</evidence>
<dbReference type="RefSeq" id="WP_109533473.1">
    <property type="nucleotide sequence ID" value="NZ_QEYD01000006.1"/>
</dbReference>
<comment type="similarity">
    <text evidence="1">Belongs to the LysR transcriptional regulatory family.</text>
</comment>
<dbReference type="InterPro" id="IPR036388">
    <property type="entry name" value="WH-like_DNA-bd_sf"/>
</dbReference>
<dbReference type="Pfam" id="PF03466">
    <property type="entry name" value="LysR_substrate"/>
    <property type="match status" value="1"/>
</dbReference>
<evidence type="ECO:0000256" key="2">
    <source>
        <dbReference type="ARBA" id="ARBA00023015"/>
    </source>
</evidence>
<dbReference type="PROSITE" id="PS50931">
    <property type="entry name" value="HTH_LYSR"/>
    <property type="match status" value="2"/>
</dbReference>
<feature type="domain" description="HTH lysR-type" evidence="5">
    <location>
        <begin position="11"/>
        <end position="68"/>
    </location>
</feature>
<comment type="caution">
    <text evidence="6">The sequence shown here is derived from an EMBL/GenBank/DDBJ whole genome shotgun (WGS) entry which is preliminary data.</text>
</comment>
<evidence type="ECO:0000313" key="7">
    <source>
        <dbReference type="Proteomes" id="UP000244940"/>
    </source>
</evidence>
<proteinExistence type="inferred from homology"/>
<keyword evidence="3" id="KW-0238">DNA-binding</keyword>
<protein>
    <submittedName>
        <fullName evidence="6">LysR family transcriptional regulator</fullName>
    </submittedName>
</protein>
<keyword evidence="2" id="KW-0805">Transcription regulation</keyword>
<keyword evidence="7" id="KW-1185">Reference proteome</keyword>
<sequence>MPVTPPPPRPPSLAHLAALDAVLRHGGYAAAGAALGVSPGALRAKLRALETASGMSFLAARAHSVQPTPEALALAAPLRQAFHRLEQALAPLGAAPLPLGALHGFEAALRTAGFAAAGAALGLSPGAVAAQVRRVERWAGRPLFERHAQGVRPLPDAKTVQPALATALGSFAALMARGTRLVRIAALPAVAQLWLAPRLPGLRAACPGMQVSVTALERLPEGKRAPYDLALFMGETGGQLLAEDALLPVCAPALAARLREPGDLSAVPCLEDSAWPGDWRRWCAAAAPEIAVPRGVAHSLYALAVDEALAGSGVLMGHRALLSRHLAEGRLVAPFAAPVPLARALRLYRLRPLRRGSAAERVAAALRALA</sequence>
<dbReference type="Gene3D" id="3.40.190.10">
    <property type="entry name" value="Periplasmic binding protein-like II"/>
    <property type="match status" value="2"/>
</dbReference>
<dbReference type="EMBL" id="QEYD01000006">
    <property type="protein sequence ID" value="PWE28612.1"/>
    <property type="molecule type" value="Genomic_DNA"/>
</dbReference>
<dbReference type="InterPro" id="IPR036390">
    <property type="entry name" value="WH_DNA-bd_sf"/>
</dbReference>
<dbReference type="GO" id="GO:0003700">
    <property type="term" value="F:DNA-binding transcription factor activity"/>
    <property type="evidence" value="ECO:0007669"/>
    <property type="project" value="InterPro"/>
</dbReference>
<dbReference type="InterPro" id="IPR000847">
    <property type="entry name" value="LysR_HTH_N"/>
</dbReference>
<dbReference type="InterPro" id="IPR005119">
    <property type="entry name" value="LysR_subst-bd"/>
</dbReference>
<dbReference type="GO" id="GO:0006351">
    <property type="term" value="P:DNA-templated transcription"/>
    <property type="evidence" value="ECO:0007669"/>
    <property type="project" value="TreeGrafter"/>
</dbReference>
<dbReference type="Proteomes" id="UP000244940">
    <property type="component" value="Unassembled WGS sequence"/>
</dbReference>
<feature type="domain" description="HTH lysR-type" evidence="5">
    <location>
        <begin position="97"/>
        <end position="154"/>
    </location>
</feature>
<evidence type="ECO:0000313" key="6">
    <source>
        <dbReference type="EMBL" id="PWE28612.1"/>
    </source>
</evidence>
<name>A0A2U2C9T1_9RHOB</name>
<evidence type="ECO:0000259" key="5">
    <source>
        <dbReference type="PROSITE" id="PS50931"/>
    </source>
</evidence>
<dbReference type="SUPFAM" id="SSF53850">
    <property type="entry name" value="Periplasmic binding protein-like II"/>
    <property type="match status" value="1"/>
</dbReference>
<accession>A0A2U2C9T1</accession>
<evidence type="ECO:0000256" key="1">
    <source>
        <dbReference type="ARBA" id="ARBA00009437"/>
    </source>
</evidence>